<dbReference type="SMART" id="SM00349">
    <property type="entry name" value="KRAB"/>
    <property type="match status" value="1"/>
</dbReference>
<dbReference type="Gene3D" id="6.10.140.140">
    <property type="match status" value="1"/>
</dbReference>
<dbReference type="PANTHER" id="PTHR23232:SF118">
    <property type="entry name" value="ZINC FINGER PROTEIN 746"/>
    <property type="match status" value="1"/>
</dbReference>
<dbReference type="InterPro" id="IPR001909">
    <property type="entry name" value="KRAB"/>
</dbReference>
<feature type="region of interest" description="Disordered" evidence="1">
    <location>
        <begin position="150"/>
        <end position="242"/>
    </location>
</feature>
<dbReference type="InterPro" id="IPR036051">
    <property type="entry name" value="KRAB_dom_sf"/>
</dbReference>
<gene>
    <name evidence="3" type="ORF">NDU88_003159</name>
</gene>
<feature type="compositionally biased region" description="Low complexity" evidence="1">
    <location>
        <begin position="157"/>
        <end position="173"/>
    </location>
</feature>
<dbReference type="CDD" id="cd07765">
    <property type="entry name" value="KRAB_A-box"/>
    <property type="match status" value="1"/>
</dbReference>
<keyword evidence="4" id="KW-1185">Reference proteome</keyword>
<comment type="caution">
    <text evidence="3">The sequence shown here is derived from an EMBL/GenBank/DDBJ whole genome shotgun (WGS) entry which is preliminary data.</text>
</comment>
<name>A0AAV7TMU1_PLEWA</name>
<dbReference type="AlphaFoldDB" id="A0AAV7TMU1"/>
<dbReference type="SUPFAM" id="SSF109640">
    <property type="entry name" value="KRAB domain (Kruppel-associated box)"/>
    <property type="match status" value="1"/>
</dbReference>
<evidence type="ECO:0000256" key="1">
    <source>
        <dbReference type="SAM" id="MobiDB-lite"/>
    </source>
</evidence>
<accession>A0AAV7TMU1</accession>
<dbReference type="PROSITE" id="PS50805">
    <property type="entry name" value="KRAB"/>
    <property type="match status" value="1"/>
</dbReference>
<dbReference type="Pfam" id="PF01352">
    <property type="entry name" value="KRAB"/>
    <property type="match status" value="1"/>
</dbReference>
<sequence>MSQRLDKGPSTFHDVAVYFSEEEWSLLHEWQEELYTNVMKEIHQALISLGPVIAASIFSLRAKDKEDPCSMDQTAIQRWDGTHFPSSDTVTNPVAVYGTNQNENVHLRNLREVPGQEKNDCLNTEFPFLNTDNCLRKDAGSATILNDHFDTEERDSSTGPSSEHSISTSIVSVRIKEEENRFTEDRPLSKQRKEISSPTGFSFLNTGSGLRKEDSNLNLTNHPNEKKRDENTSPSSGNNVLPLPVSLRIKEEVDAYSMDYRDSERIESINSTNGGENIKKQSKDLNSALCTQNAQPFKASLRKTNPKVLLSPEKGILSASHLWSQESLEVTKSSGVMKLKNEEFVEDSQEYGENKPGQMLKKQGLRLVLTLFTTTQM</sequence>
<evidence type="ECO:0000313" key="4">
    <source>
        <dbReference type="Proteomes" id="UP001066276"/>
    </source>
</evidence>
<evidence type="ECO:0000259" key="2">
    <source>
        <dbReference type="PROSITE" id="PS50805"/>
    </source>
</evidence>
<dbReference type="PANTHER" id="PTHR23232">
    <property type="entry name" value="KRAB DOMAIN C2H2 ZINC FINGER"/>
    <property type="match status" value="1"/>
</dbReference>
<proteinExistence type="predicted"/>
<dbReference type="EMBL" id="JANPWB010000006">
    <property type="protein sequence ID" value="KAJ1177907.1"/>
    <property type="molecule type" value="Genomic_DNA"/>
</dbReference>
<evidence type="ECO:0000313" key="3">
    <source>
        <dbReference type="EMBL" id="KAJ1177907.1"/>
    </source>
</evidence>
<dbReference type="Proteomes" id="UP001066276">
    <property type="component" value="Chromosome 3_2"/>
</dbReference>
<reference evidence="3" key="1">
    <citation type="journal article" date="2022" name="bioRxiv">
        <title>Sequencing and chromosome-scale assembly of the giantPleurodeles waltlgenome.</title>
        <authorList>
            <person name="Brown T."/>
            <person name="Elewa A."/>
            <person name="Iarovenko S."/>
            <person name="Subramanian E."/>
            <person name="Araus A.J."/>
            <person name="Petzold A."/>
            <person name="Susuki M."/>
            <person name="Suzuki K.-i.T."/>
            <person name="Hayashi T."/>
            <person name="Toyoda A."/>
            <person name="Oliveira C."/>
            <person name="Osipova E."/>
            <person name="Leigh N.D."/>
            <person name="Simon A."/>
            <person name="Yun M.H."/>
        </authorList>
    </citation>
    <scope>NUCLEOTIDE SEQUENCE</scope>
    <source>
        <strain evidence="3">20211129_DDA</strain>
        <tissue evidence="3">Liver</tissue>
    </source>
</reference>
<protein>
    <recommendedName>
        <fullName evidence="2">KRAB domain-containing protein</fullName>
    </recommendedName>
</protein>
<feature type="compositionally biased region" description="Basic and acidic residues" evidence="1">
    <location>
        <begin position="174"/>
        <end position="195"/>
    </location>
</feature>
<organism evidence="3 4">
    <name type="scientific">Pleurodeles waltl</name>
    <name type="common">Iberian ribbed newt</name>
    <dbReference type="NCBI Taxonomy" id="8319"/>
    <lineage>
        <taxon>Eukaryota</taxon>
        <taxon>Metazoa</taxon>
        <taxon>Chordata</taxon>
        <taxon>Craniata</taxon>
        <taxon>Vertebrata</taxon>
        <taxon>Euteleostomi</taxon>
        <taxon>Amphibia</taxon>
        <taxon>Batrachia</taxon>
        <taxon>Caudata</taxon>
        <taxon>Salamandroidea</taxon>
        <taxon>Salamandridae</taxon>
        <taxon>Pleurodelinae</taxon>
        <taxon>Pleurodeles</taxon>
    </lineage>
</organism>
<feature type="compositionally biased region" description="Polar residues" evidence="1">
    <location>
        <begin position="196"/>
        <end position="208"/>
    </location>
</feature>
<dbReference type="GO" id="GO:0006355">
    <property type="term" value="P:regulation of DNA-templated transcription"/>
    <property type="evidence" value="ECO:0007669"/>
    <property type="project" value="InterPro"/>
</dbReference>
<feature type="domain" description="KRAB" evidence="2">
    <location>
        <begin position="10"/>
        <end position="81"/>
    </location>
</feature>
<dbReference type="InterPro" id="IPR050169">
    <property type="entry name" value="Krueppel_C2H2_ZnF"/>
</dbReference>